<dbReference type="InterPro" id="IPR051202">
    <property type="entry name" value="Peptidase_C40"/>
</dbReference>
<evidence type="ECO:0000313" key="7">
    <source>
        <dbReference type="EMBL" id="EEH64519.1"/>
    </source>
</evidence>
<keyword evidence="8" id="KW-1185">Reference proteome</keyword>
<evidence type="ECO:0000256" key="4">
    <source>
        <dbReference type="ARBA" id="ARBA00022807"/>
    </source>
</evidence>
<dbReference type="PANTHER" id="PTHR47053">
    <property type="entry name" value="MUREIN DD-ENDOPEPTIDASE MEPH-RELATED"/>
    <property type="match status" value="1"/>
</dbReference>
<dbReference type="EMBL" id="ACFG01000004">
    <property type="protein sequence ID" value="EEH64519.1"/>
    <property type="molecule type" value="Genomic_DNA"/>
</dbReference>
<dbReference type="HOGENOM" id="CLU_016043_1_7_11"/>
<dbReference type="MEROPS" id="C40.006"/>
<reference evidence="7 8" key="1">
    <citation type="submission" date="2009-01" db="EMBL/GenBank/DDBJ databases">
        <authorList>
            <person name="Qin X."/>
            <person name="Bachman B."/>
            <person name="Battles P."/>
            <person name="Bell A."/>
            <person name="Bess C."/>
            <person name="Bickham C."/>
            <person name="Chaboub L."/>
            <person name="Chen D."/>
            <person name="Coyle M."/>
            <person name="Deiros D.R."/>
            <person name="Dinh H."/>
            <person name="Forbes L."/>
            <person name="Fowler G."/>
            <person name="Francisco L."/>
            <person name="Fu Q."/>
            <person name="Gubbala S."/>
            <person name="Hale W."/>
            <person name="Han Y."/>
            <person name="Hemphill L."/>
            <person name="Highlander S.K."/>
            <person name="Hirani K."/>
            <person name="Hogues M."/>
            <person name="Jackson L."/>
            <person name="Jakkamsetti A."/>
            <person name="Javaid M."/>
            <person name="Jiang H."/>
            <person name="Korchina V."/>
            <person name="Kovar C."/>
            <person name="Lara F."/>
            <person name="Lee S."/>
            <person name="Mata R."/>
            <person name="Mathew T."/>
            <person name="Moen C."/>
            <person name="Morales K."/>
            <person name="Munidasa M."/>
            <person name="Nazareth L."/>
            <person name="Ngo R."/>
            <person name="Nguyen L."/>
            <person name="Okwuonu G."/>
            <person name="Ongeri F."/>
            <person name="Patil S."/>
            <person name="Petrosino J."/>
            <person name="Pham C."/>
            <person name="Pham P."/>
            <person name="Pu L.-L."/>
            <person name="Puazo M."/>
            <person name="Raj R."/>
            <person name="Reid J."/>
            <person name="Rouhana J."/>
            <person name="Saada N."/>
            <person name="Shang Y."/>
            <person name="Simmons D."/>
            <person name="Thornton R."/>
            <person name="Warren J."/>
            <person name="Weissenberger G."/>
            <person name="Zhang J."/>
            <person name="Zhang L."/>
            <person name="Zhou C."/>
            <person name="Zhu D."/>
            <person name="Muzny D."/>
            <person name="Worley K."/>
            <person name="Gibbs R."/>
        </authorList>
    </citation>
    <scope>NUCLEOTIDE SEQUENCE [LARGE SCALE GENOMIC DNA]</scope>
    <source>
        <strain evidence="7 8">DSM 15436</strain>
    </source>
</reference>
<keyword evidence="4" id="KW-0788">Thiol protease</keyword>
<sequence>MVEANPVFAAPGDMEWAAADTVAVAVVTPEDVAKEEQEKADKEAAEREAAERAEREAVANRSYERQEPASVAVPTAHFSGILGVASQYLGTPYVFGGTSPAGFDCSGYVQYVYAQAGVQLPRTAAAQAMVGTQIPASQAQPGDLVYFPSGHIGIYAGNGQIMHAPYPGRSVELVPLWNEYYQFVRL</sequence>
<keyword evidence="3" id="KW-0378">Hydrolase</keyword>
<keyword evidence="2" id="KW-0645">Protease</keyword>
<dbReference type="Pfam" id="PF00877">
    <property type="entry name" value="NLPC_P60"/>
    <property type="match status" value="1"/>
</dbReference>
<name>C0VYL6_9ACTO</name>
<feature type="region of interest" description="Disordered" evidence="5">
    <location>
        <begin position="30"/>
        <end position="66"/>
    </location>
</feature>
<dbReference type="PROSITE" id="PS51935">
    <property type="entry name" value="NLPC_P60"/>
    <property type="match status" value="1"/>
</dbReference>
<dbReference type="eggNOG" id="COG0791">
    <property type="taxonomic scope" value="Bacteria"/>
</dbReference>
<dbReference type="PANTHER" id="PTHR47053:SF1">
    <property type="entry name" value="MUREIN DD-ENDOPEPTIDASE MEPH-RELATED"/>
    <property type="match status" value="1"/>
</dbReference>
<dbReference type="GO" id="GO:0006508">
    <property type="term" value="P:proteolysis"/>
    <property type="evidence" value="ECO:0007669"/>
    <property type="project" value="UniProtKB-KW"/>
</dbReference>
<accession>C0VYL6</accession>
<dbReference type="Proteomes" id="UP000010301">
    <property type="component" value="Unassembled WGS sequence"/>
</dbReference>
<organism evidence="7 8">
    <name type="scientific">Gleimia coleocanis DSM 15436</name>
    <dbReference type="NCBI Taxonomy" id="525245"/>
    <lineage>
        <taxon>Bacteria</taxon>
        <taxon>Bacillati</taxon>
        <taxon>Actinomycetota</taxon>
        <taxon>Actinomycetes</taxon>
        <taxon>Actinomycetales</taxon>
        <taxon>Actinomycetaceae</taxon>
        <taxon>Gleimia</taxon>
    </lineage>
</organism>
<feature type="domain" description="NlpC/P60" evidence="6">
    <location>
        <begin position="75"/>
        <end position="186"/>
    </location>
</feature>
<evidence type="ECO:0000256" key="3">
    <source>
        <dbReference type="ARBA" id="ARBA00022801"/>
    </source>
</evidence>
<comment type="similarity">
    <text evidence="1">Belongs to the peptidase C40 family.</text>
</comment>
<dbReference type="Gene3D" id="3.90.1720.10">
    <property type="entry name" value="endopeptidase domain like (from Nostoc punctiforme)"/>
    <property type="match status" value="1"/>
</dbReference>
<evidence type="ECO:0000256" key="5">
    <source>
        <dbReference type="SAM" id="MobiDB-lite"/>
    </source>
</evidence>
<dbReference type="InterPro" id="IPR000064">
    <property type="entry name" value="NLP_P60_dom"/>
</dbReference>
<dbReference type="STRING" id="525245.HMPREF0044_0256"/>
<dbReference type="InterPro" id="IPR038765">
    <property type="entry name" value="Papain-like_cys_pep_sf"/>
</dbReference>
<evidence type="ECO:0000313" key="8">
    <source>
        <dbReference type="Proteomes" id="UP000010301"/>
    </source>
</evidence>
<dbReference type="GO" id="GO:0008234">
    <property type="term" value="F:cysteine-type peptidase activity"/>
    <property type="evidence" value="ECO:0007669"/>
    <property type="project" value="UniProtKB-KW"/>
</dbReference>
<feature type="compositionally biased region" description="Basic and acidic residues" evidence="5">
    <location>
        <begin position="31"/>
        <end position="66"/>
    </location>
</feature>
<evidence type="ECO:0000256" key="1">
    <source>
        <dbReference type="ARBA" id="ARBA00007074"/>
    </source>
</evidence>
<dbReference type="AlphaFoldDB" id="C0VYL6"/>
<evidence type="ECO:0000256" key="2">
    <source>
        <dbReference type="ARBA" id="ARBA00022670"/>
    </source>
</evidence>
<dbReference type="SUPFAM" id="SSF54001">
    <property type="entry name" value="Cysteine proteinases"/>
    <property type="match status" value="1"/>
</dbReference>
<proteinExistence type="inferred from homology"/>
<evidence type="ECO:0000259" key="6">
    <source>
        <dbReference type="PROSITE" id="PS51935"/>
    </source>
</evidence>
<gene>
    <name evidence="7" type="ORF">HMPREF0044_0256</name>
</gene>
<comment type="caution">
    <text evidence="7">The sequence shown here is derived from an EMBL/GenBank/DDBJ whole genome shotgun (WGS) entry which is preliminary data.</text>
</comment>
<protein>
    <submittedName>
        <fullName evidence="7">NlpC/P60 family protein</fullName>
    </submittedName>
</protein>